<feature type="transmembrane region" description="Helical" evidence="8">
    <location>
        <begin position="214"/>
        <end position="232"/>
    </location>
</feature>
<feature type="transmembrane region" description="Helical" evidence="8">
    <location>
        <begin position="256"/>
        <end position="282"/>
    </location>
</feature>
<feature type="transmembrane region" description="Helical" evidence="8">
    <location>
        <begin position="121"/>
        <end position="139"/>
    </location>
</feature>
<organism evidence="9">
    <name type="scientific">uncultured Solirubrobacterales bacterium</name>
    <dbReference type="NCBI Taxonomy" id="768556"/>
    <lineage>
        <taxon>Bacteria</taxon>
        <taxon>Bacillati</taxon>
        <taxon>Actinomycetota</taxon>
        <taxon>Thermoleophilia</taxon>
        <taxon>Solirubrobacterales</taxon>
        <taxon>environmental samples</taxon>
    </lineage>
</organism>
<dbReference type="InterPro" id="IPR050297">
    <property type="entry name" value="LipidA_mod_glycosyltrf_83"/>
</dbReference>
<feature type="transmembrane region" description="Helical" evidence="8">
    <location>
        <begin position="320"/>
        <end position="339"/>
    </location>
</feature>
<evidence type="ECO:0000256" key="5">
    <source>
        <dbReference type="ARBA" id="ARBA00022692"/>
    </source>
</evidence>
<dbReference type="EMBL" id="CADCVV010000168">
    <property type="protein sequence ID" value="CAA9513192.1"/>
    <property type="molecule type" value="Genomic_DNA"/>
</dbReference>
<keyword evidence="6 8" id="KW-1133">Transmembrane helix</keyword>
<keyword evidence="7 8" id="KW-0472">Membrane</keyword>
<keyword evidence="2" id="KW-1003">Cell membrane</keyword>
<gene>
    <name evidence="9" type="ORF">AVDCRST_MAG17-2124</name>
</gene>
<feature type="transmembrane region" description="Helical" evidence="8">
    <location>
        <begin position="146"/>
        <end position="166"/>
    </location>
</feature>
<reference evidence="9" key="1">
    <citation type="submission" date="2020-02" db="EMBL/GenBank/DDBJ databases">
        <authorList>
            <person name="Meier V. D."/>
        </authorList>
    </citation>
    <scope>NUCLEOTIDE SEQUENCE</scope>
    <source>
        <strain evidence="9">AVDCRST_MAG17</strain>
    </source>
</reference>
<name>A0A6J4T3W6_9ACTN</name>
<dbReference type="PANTHER" id="PTHR33908">
    <property type="entry name" value="MANNOSYLTRANSFERASE YKCB-RELATED"/>
    <property type="match status" value="1"/>
</dbReference>
<sequence length="518" mass="55944">MAPLALARARVADARLPVTPVASAALVAALILASLALRARGIGGAFWIDEGLSVGISSFPFTEIPATLRLDGSPPLYYLLLHVWMALFGTSEAATHVLSLVFALAAIPVGLWAGWSLFGPRTGWFVAGLFALNPFLTTYSHETRMYSLMVLLALVAGTAFVHAFVLDHRRHAVLFAATLALMLYTHNWTVFFTAAAGLAWLAIARARRERRRTVLLDGLLAFGGAVLVWLPWVPTLAFQARNTAAPWSNTPDLSDISAALSSVLGGLGPVIGLLLVAGTGLSHIIRRRRDIERLELLTLAGLGLGTLLIAWSASQFSPAWAFRYMAVIVGPIVLLAGVGLARAGRLGVAALALVALLWLPKGVPPDPSTTEKKVVADVESFLSRGDVVVSTHPERLTVLDYYLPRGLTYLTSLGPVADARYMDWRDVLGRLREASASKTLGPTLDNLNTGQDILLVRPVTENSSSWKADWTALVRKRSRQYARLLREDPRFVRRAVAPAGPYSASNGVRATLYTKVHD</sequence>
<evidence type="ECO:0000256" key="6">
    <source>
        <dbReference type="ARBA" id="ARBA00022989"/>
    </source>
</evidence>
<comment type="subcellular location">
    <subcellularLocation>
        <location evidence="1">Cell membrane</location>
        <topology evidence="1">Multi-pass membrane protein</topology>
    </subcellularLocation>
</comment>
<accession>A0A6J4T3W6</accession>
<dbReference type="PANTHER" id="PTHR33908:SF3">
    <property type="entry name" value="UNDECAPRENYL PHOSPHATE-ALPHA-4-AMINO-4-DEOXY-L-ARABINOSE ARABINOSYL TRANSFERASE"/>
    <property type="match status" value="1"/>
</dbReference>
<evidence type="ECO:0000313" key="9">
    <source>
        <dbReference type="EMBL" id="CAA9513192.1"/>
    </source>
</evidence>
<evidence type="ECO:0000256" key="8">
    <source>
        <dbReference type="SAM" id="Phobius"/>
    </source>
</evidence>
<dbReference type="GO" id="GO:0009103">
    <property type="term" value="P:lipopolysaccharide biosynthetic process"/>
    <property type="evidence" value="ECO:0007669"/>
    <property type="project" value="UniProtKB-ARBA"/>
</dbReference>
<dbReference type="GO" id="GO:0005886">
    <property type="term" value="C:plasma membrane"/>
    <property type="evidence" value="ECO:0007669"/>
    <property type="project" value="UniProtKB-SubCell"/>
</dbReference>
<feature type="transmembrane region" description="Helical" evidence="8">
    <location>
        <begin position="294"/>
        <end position="314"/>
    </location>
</feature>
<evidence type="ECO:0000256" key="3">
    <source>
        <dbReference type="ARBA" id="ARBA00022676"/>
    </source>
</evidence>
<feature type="transmembrane region" description="Helical" evidence="8">
    <location>
        <begin position="97"/>
        <end position="115"/>
    </location>
</feature>
<evidence type="ECO:0000256" key="2">
    <source>
        <dbReference type="ARBA" id="ARBA00022475"/>
    </source>
</evidence>
<keyword evidence="3" id="KW-0328">Glycosyltransferase</keyword>
<feature type="transmembrane region" description="Helical" evidence="8">
    <location>
        <begin position="172"/>
        <end position="202"/>
    </location>
</feature>
<protein>
    <submittedName>
        <fullName evidence="9">Uncharacterized protein</fullName>
    </submittedName>
</protein>
<dbReference type="AlphaFoldDB" id="A0A6J4T3W6"/>
<dbReference type="GO" id="GO:0016763">
    <property type="term" value="F:pentosyltransferase activity"/>
    <property type="evidence" value="ECO:0007669"/>
    <property type="project" value="TreeGrafter"/>
</dbReference>
<evidence type="ECO:0000256" key="1">
    <source>
        <dbReference type="ARBA" id="ARBA00004651"/>
    </source>
</evidence>
<proteinExistence type="predicted"/>
<keyword evidence="4" id="KW-0808">Transferase</keyword>
<evidence type="ECO:0000256" key="7">
    <source>
        <dbReference type="ARBA" id="ARBA00023136"/>
    </source>
</evidence>
<evidence type="ECO:0000256" key="4">
    <source>
        <dbReference type="ARBA" id="ARBA00022679"/>
    </source>
</evidence>
<keyword evidence="5 8" id="KW-0812">Transmembrane</keyword>
<dbReference type="GO" id="GO:0010041">
    <property type="term" value="P:response to iron(III) ion"/>
    <property type="evidence" value="ECO:0007669"/>
    <property type="project" value="TreeGrafter"/>
</dbReference>